<feature type="transmembrane region" description="Helical" evidence="1">
    <location>
        <begin position="276"/>
        <end position="296"/>
    </location>
</feature>
<evidence type="ECO:0000256" key="1">
    <source>
        <dbReference type="SAM" id="Phobius"/>
    </source>
</evidence>
<accession>A0A1I7XFH2</accession>
<protein>
    <submittedName>
        <fullName evidence="3">Interfer-bind domain-containing protein</fullName>
    </submittedName>
</protein>
<evidence type="ECO:0000313" key="3">
    <source>
        <dbReference type="WBParaSite" id="Hba_16222"/>
    </source>
</evidence>
<dbReference type="Proteomes" id="UP000095283">
    <property type="component" value="Unplaced"/>
</dbReference>
<reference evidence="3" key="1">
    <citation type="submission" date="2016-11" db="UniProtKB">
        <authorList>
            <consortium name="WormBaseParasite"/>
        </authorList>
    </citation>
    <scope>IDENTIFICATION</scope>
</reference>
<evidence type="ECO:0000313" key="2">
    <source>
        <dbReference type="Proteomes" id="UP000095283"/>
    </source>
</evidence>
<dbReference type="WBParaSite" id="Hba_16222">
    <property type="protein sequence ID" value="Hba_16222"/>
    <property type="gene ID" value="Hba_16222"/>
</dbReference>
<dbReference type="AlphaFoldDB" id="A0A1I7XFH2"/>
<keyword evidence="2" id="KW-1185">Reference proteome</keyword>
<sequence>MSSSSLLKADRHRSMSLANADVSDMLIQPIKKKARHNPAVSTAALAKSTVSVCNKTNTEENTNDKNLNKEKFETKSTMGKSKLLGAQFRNNLEVEGYDLQKPRFKGKSRAEMNMSKFFDWLRTKLPQSHFGRRQSLDVAKILVEPFVSKFNSMTAPEMDRFKITNMDQLDIQVELYIYIYIYITVYICYTFSEYNTYKVSAGVKPFNCSPLLLDSICYCFITYLCMEFAIDISGGVLQCHSNQYSCESTCLFDCVTVRTCDHRLNGNIVCIPDPRVLISVALLCSILLLFSLCITLHHCWKKIKRQICFKNQVALARSVSDLGERCNNPSMVVSVPTRD</sequence>
<keyword evidence="1" id="KW-1133">Transmembrane helix</keyword>
<organism evidence="2 3">
    <name type="scientific">Heterorhabditis bacteriophora</name>
    <name type="common">Entomopathogenic nematode worm</name>
    <dbReference type="NCBI Taxonomy" id="37862"/>
    <lineage>
        <taxon>Eukaryota</taxon>
        <taxon>Metazoa</taxon>
        <taxon>Ecdysozoa</taxon>
        <taxon>Nematoda</taxon>
        <taxon>Chromadorea</taxon>
        <taxon>Rhabditida</taxon>
        <taxon>Rhabditina</taxon>
        <taxon>Rhabditomorpha</taxon>
        <taxon>Strongyloidea</taxon>
        <taxon>Heterorhabditidae</taxon>
        <taxon>Heterorhabditis</taxon>
    </lineage>
</organism>
<keyword evidence="1" id="KW-0472">Membrane</keyword>
<name>A0A1I7XFH2_HETBA</name>
<proteinExistence type="predicted"/>
<keyword evidence="1" id="KW-0812">Transmembrane</keyword>